<dbReference type="SUPFAM" id="SSF51735">
    <property type="entry name" value="NAD(P)-binding Rossmann-fold domains"/>
    <property type="match status" value="1"/>
</dbReference>
<dbReference type="Pfam" id="PF26213">
    <property type="entry name" value="TYRAAT1_C"/>
    <property type="match status" value="1"/>
</dbReference>
<proteinExistence type="predicted"/>
<dbReference type="SMART" id="SM00830">
    <property type="entry name" value="CM_2"/>
    <property type="match status" value="1"/>
</dbReference>
<protein>
    <recommendedName>
        <fullName evidence="7">Prephenate dehydrogenase/arogenate dehydrogenase family protein</fullName>
    </recommendedName>
</protein>
<dbReference type="InterPro" id="IPR002701">
    <property type="entry name" value="CM_II_prokaryot"/>
</dbReference>
<dbReference type="PROSITE" id="PS51176">
    <property type="entry name" value="PDH_ADH"/>
    <property type="match status" value="1"/>
</dbReference>
<keyword evidence="1" id="KW-0560">Oxidoreductase</keyword>
<dbReference type="InterPro" id="IPR008927">
    <property type="entry name" value="6-PGluconate_DH-like_C_sf"/>
</dbReference>
<evidence type="ECO:0000313" key="6">
    <source>
        <dbReference type="Proteomes" id="UP000228568"/>
    </source>
</evidence>
<dbReference type="GO" id="GO:0070403">
    <property type="term" value="F:NAD+ binding"/>
    <property type="evidence" value="ECO:0007669"/>
    <property type="project" value="InterPro"/>
</dbReference>
<evidence type="ECO:0000313" key="5">
    <source>
        <dbReference type="EMBL" id="PIZ94392.1"/>
    </source>
</evidence>
<evidence type="ECO:0000259" key="4">
    <source>
        <dbReference type="PROSITE" id="PS51176"/>
    </source>
</evidence>
<dbReference type="InterPro" id="IPR003099">
    <property type="entry name" value="Prephen_DH"/>
</dbReference>
<dbReference type="SUPFAM" id="SSF48179">
    <property type="entry name" value="6-phosphogluconate dehydrogenase C-terminal domain-like"/>
    <property type="match status" value="1"/>
</dbReference>
<dbReference type="EMBL" id="PFPK01000045">
    <property type="protein sequence ID" value="PIZ94392.1"/>
    <property type="molecule type" value="Genomic_DNA"/>
</dbReference>
<name>A0A2M7V6U7_9BACT</name>
<dbReference type="InterPro" id="IPR059064">
    <property type="entry name" value="TYRAAT2_C"/>
</dbReference>
<dbReference type="InterPro" id="IPR050812">
    <property type="entry name" value="Preph/Arog_dehydrog"/>
</dbReference>
<dbReference type="GO" id="GO:0006571">
    <property type="term" value="P:tyrosine biosynthetic process"/>
    <property type="evidence" value="ECO:0007669"/>
    <property type="project" value="InterPro"/>
</dbReference>
<dbReference type="InterPro" id="IPR036979">
    <property type="entry name" value="CM_dom_sf"/>
</dbReference>
<dbReference type="Pfam" id="PF01817">
    <property type="entry name" value="CM_2"/>
    <property type="match status" value="1"/>
</dbReference>
<dbReference type="GO" id="GO:0046417">
    <property type="term" value="P:chorismate metabolic process"/>
    <property type="evidence" value="ECO:0007669"/>
    <property type="project" value="InterPro"/>
</dbReference>
<keyword evidence="2" id="KW-0175">Coiled coil</keyword>
<dbReference type="InterPro" id="IPR036291">
    <property type="entry name" value="NAD(P)-bd_dom_sf"/>
</dbReference>
<dbReference type="PANTHER" id="PTHR21363">
    <property type="entry name" value="PREPHENATE DEHYDROGENASE"/>
    <property type="match status" value="1"/>
</dbReference>
<dbReference type="AlphaFoldDB" id="A0A2M7V6U7"/>
<feature type="coiled-coil region" evidence="2">
    <location>
        <begin position="225"/>
        <end position="252"/>
    </location>
</feature>
<dbReference type="SUPFAM" id="SSF48600">
    <property type="entry name" value="Chorismate mutase II"/>
    <property type="match status" value="1"/>
</dbReference>
<evidence type="ECO:0000256" key="1">
    <source>
        <dbReference type="ARBA" id="ARBA00023002"/>
    </source>
</evidence>
<dbReference type="GO" id="GO:0008977">
    <property type="term" value="F:prephenate dehydrogenase (NAD+) activity"/>
    <property type="evidence" value="ECO:0007669"/>
    <property type="project" value="InterPro"/>
</dbReference>
<dbReference type="Pfam" id="PF02153">
    <property type="entry name" value="PDH_N"/>
    <property type="match status" value="1"/>
</dbReference>
<dbReference type="PROSITE" id="PS51168">
    <property type="entry name" value="CHORISMATE_MUT_2"/>
    <property type="match status" value="1"/>
</dbReference>
<gene>
    <name evidence="5" type="ORF">COX81_03720</name>
</gene>
<dbReference type="PANTHER" id="PTHR21363:SF0">
    <property type="entry name" value="PREPHENATE DEHYDROGENASE [NADP(+)]"/>
    <property type="match status" value="1"/>
</dbReference>
<reference evidence="6" key="1">
    <citation type="submission" date="2017-09" db="EMBL/GenBank/DDBJ databases">
        <title>Depth-based differentiation of microbial function through sediment-hosted aquifers and enrichment of novel symbionts in the deep terrestrial subsurface.</title>
        <authorList>
            <person name="Probst A.J."/>
            <person name="Ladd B."/>
            <person name="Jarett J.K."/>
            <person name="Geller-Mcgrath D.E."/>
            <person name="Sieber C.M.K."/>
            <person name="Emerson J.B."/>
            <person name="Anantharaman K."/>
            <person name="Thomas B.C."/>
            <person name="Malmstrom R."/>
            <person name="Stieglmeier M."/>
            <person name="Klingl A."/>
            <person name="Woyke T."/>
            <person name="Ryan C.M."/>
            <person name="Banfield J.F."/>
        </authorList>
    </citation>
    <scope>NUCLEOTIDE SEQUENCE [LARGE SCALE GENOMIC DNA]</scope>
</reference>
<feature type="domain" description="Chorismate mutase" evidence="3">
    <location>
        <begin position="233"/>
        <end position="324"/>
    </location>
</feature>
<dbReference type="GO" id="GO:0004106">
    <property type="term" value="F:chorismate mutase activity"/>
    <property type="evidence" value="ECO:0007669"/>
    <property type="project" value="InterPro"/>
</dbReference>
<dbReference type="Gene3D" id="1.20.59.10">
    <property type="entry name" value="Chorismate mutase"/>
    <property type="match status" value="1"/>
</dbReference>
<evidence type="ECO:0000259" key="3">
    <source>
        <dbReference type="PROSITE" id="PS51168"/>
    </source>
</evidence>
<dbReference type="InterPro" id="IPR036263">
    <property type="entry name" value="Chorismate_II_sf"/>
</dbReference>
<dbReference type="Gene3D" id="3.40.50.720">
    <property type="entry name" value="NAD(P)-binding Rossmann-like Domain"/>
    <property type="match status" value="1"/>
</dbReference>
<accession>A0A2M7V6U7</accession>
<dbReference type="Proteomes" id="UP000228568">
    <property type="component" value="Unassembled WGS sequence"/>
</dbReference>
<evidence type="ECO:0008006" key="7">
    <source>
        <dbReference type="Google" id="ProtNLM"/>
    </source>
</evidence>
<dbReference type="InterPro" id="IPR046826">
    <property type="entry name" value="PDH_N"/>
</dbReference>
<evidence type="ECO:0000256" key="2">
    <source>
        <dbReference type="SAM" id="Coils"/>
    </source>
</evidence>
<sequence>MKIGIIGYGRFGKLWAEVCKPFADVLVYDKNIENGESLGDVLGSDVLFLLVPISEIENICKEIADKLDEKTIVVDACSVKMYPVEVMKKVLKADQPIMATHPLFGPDSVKRDGLVGQKIVVCPVQGTEDQFQQCEEILTKLKLEIIHTIPEDHDRQMARSQALVHFFGRGLAELKLENQEISTPDYYSLLRINELVVNDTWQLFFDMQRFNPFAKDVRLTLLHSLQALEKNIESDEDDIEHLRQDIVDIDQKIIQLIGSRLSIVKQVGAIKQKSEKNIFDKAREDKLQKLYGEWSDICGIDKEMISNIFGLIIEEAKRLQFEDVS</sequence>
<comment type="caution">
    <text evidence="5">The sequence shown here is derived from an EMBL/GenBank/DDBJ whole genome shotgun (WGS) entry which is preliminary data.</text>
</comment>
<feature type="domain" description="Prephenate/arogenate dehydrogenase" evidence="4">
    <location>
        <begin position="1"/>
        <end position="264"/>
    </location>
</feature>
<organism evidence="5 6">
    <name type="scientific">Candidatus Magasanikbacteria bacterium CG_4_10_14_0_2_um_filter_37_12</name>
    <dbReference type="NCBI Taxonomy" id="1974637"/>
    <lineage>
        <taxon>Bacteria</taxon>
        <taxon>Candidatus Magasanikiibacteriota</taxon>
    </lineage>
</organism>
<dbReference type="GO" id="GO:0004665">
    <property type="term" value="F:prephenate dehydrogenase (NADP+) activity"/>
    <property type="evidence" value="ECO:0007669"/>
    <property type="project" value="InterPro"/>
</dbReference>